<feature type="DNA-binding region" description="H-T-H motif" evidence="2">
    <location>
        <begin position="34"/>
        <end position="53"/>
    </location>
</feature>
<dbReference type="PROSITE" id="PS50977">
    <property type="entry name" value="HTH_TETR_2"/>
    <property type="match status" value="1"/>
</dbReference>
<evidence type="ECO:0000313" key="5">
    <source>
        <dbReference type="Proteomes" id="UP001500037"/>
    </source>
</evidence>
<dbReference type="EMBL" id="BAAALF010000017">
    <property type="protein sequence ID" value="GAA1226186.1"/>
    <property type="molecule type" value="Genomic_DNA"/>
</dbReference>
<dbReference type="InterPro" id="IPR050109">
    <property type="entry name" value="HTH-type_TetR-like_transc_reg"/>
</dbReference>
<dbReference type="Gene3D" id="1.10.10.60">
    <property type="entry name" value="Homeodomain-like"/>
    <property type="match status" value="1"/>
</dbReference>
<evidence type="ECO:0000259" key="3">
    <source>
        <dbReference type="PROSITE" id="PS50977"/>
    </source>
</evidence>
<dbReference type="Pfam" id="PF00440">
    <property type="entry name" value="TetR_N"/>
    <property type="match status" value="1"/>
</dbReference>
<dbReference type="PANTHER" id="PTHR30055:SF235">
    <property type="entry name" value="TRANSCRIPTIONAL REGULATORY PROTEIN"/>
    <property type="match status" value="1"/>
</dbReference>
<name>A0ABN1VY92_9ACTN</name>
<evidence type="ECO:0000256" key="1">
    <source>
        <dbReference type="ARBA" id="ARBA00023125"/>
    </source>
</evidence>
<dbReference type="InterPro" id="IPR001647">
    <property type="entry name" value="HTH_TetR"/>
</dbReference>
<gene>
    <name evidence="4" type="ORF">GCM10009665_15940</name>
</gene>
<dbReference type="InterPro" id="IPR041678">
    <property type="entry name" value="TetR_C_16"/>
</dbReference>
<dbReference type="RefSeq" id="WP_344440529.1">
    <property type="nucleotide sequence ID" value="NZ_BAAALF010000017.1"/>
</dbReference>
<evidence type="ECO:0000313" key="4">
    <source>
        <dbReference type="EMBL" id="GAA1226186.1"/>
    </source>
</evidence>
<accession>A0ABN1VY92</accession>
<comment type="caution">
    <text evidence="4">The sequence shown here is derived from an EMBL/GenBank/DDBJ whole genome shotgun (WGS) entry which is preliminary data.</text>
</comment>
<dbReference type="InterPro" id="IPR009057">
    <property type="entry name" value="Homeodomain-like_sf"/>
</dbReference>
<dbReference type="Pfam" id="PF17920">
    <property type="entry name" value="TetR_C_16"/>
    <property type="match status" value="1"/>
</dbReference>
<feature type="domain" description="HTH tetR-type" evidence="3">
    <location>
        <begin position="11"/>
        <end position="71"/>
    </location>
</feature>
<reference evidence="4 5" key="1">
    <citation type="journal article" date="2019" name="Int. J. Syst. Evol. Microbiol.">
        <title>The Global Catalogue of Microorganisms (GCM) 10K type strain sequencing project: providing services to taxonomists for standard genome sequencing and annotation.</title>
        <authorList>
            <consortium name="The Broad Institute Genomics Platform"/>
            <consortium name="The Broad Institute Genome Sequencing Center for Infectious Disease"/>
            <person name="Wu L."/>
            <person name="Ma J."/>
        </authorList>
    </citation>
    <scope>NUCLEOTIDE SEQUENCE [LARGE SCALE GENOMIC DNA]</scope>
    <source>
        <strain evidence="4 5">JCM 13004</strain>
    </source>
</reference>
<protein>
    <submittedName>
        <fullName evidence="4">TetR family transcriptional regulator</fullName>
    </submittedName>
</protein>
<dbReference type="Proteomes" id="UP001500037">
    <property type="component" value="Unassembled WGS sequence"/>
</dbReference>
<dbReference type="Gene3D" id="1.10.357.10">
    <property type="entry name" value="Tetracycline Repressor, domain 2"/>
    <property type="match status" value="1"/>
</dbReference>
<keyword evidence="5" id="KW-1185">Reference proteome</keyword>
<evidence type="ECO:0000256" key="2">
    <source>
        <dbReference type="PROSITE-ProRule" id="PRU00335"/>
    </source>
</evidence>
<keyword evidence="1 2" id="KW-0238">DNA-binding</keyword>
<dbReference type="InterPro" id="IPR036271">
    <property type="entry name" value="Tet_transcr_reg_TetR-rel_C_sf"/>
</dbReference>
<dbReference type="PANTHER" id="PTHR30055">
    <property type="entry name" value="HTH-TYPE TRANSCRIPTIONAL REGULATOR RUTR"/>
    <property type="match status" value="1"/>
</dbReference>
<proteinExistence type="predicted"/>
<dbReference type="SUPFAM" id="SSF46689">
    <property type="entry name" value="Homeodomain-like"/>
    <property type="match status" value="1"/>
</dbReference>
<sequence>MTGRGPRGERGEQAERILAAARRSIARRGYTATSLRSVAQDAGVDPGLVHYYFRTKPGLLEAVMQPPEAFGAAVAAAADVPMHQRGRAFVEASLRLWEDPGSAEILRAIILTAAQEPAAMQRLRELFSELVLAVVSHGLSEAERNLRASLIATQIVGMVMNRYIWQVGDIATLPAGTVIDLLAPTIQRYLTDPLPAQFGDGDGGGWGLG</sequence>
<organism evidence="4 5">
    <name type="scientific">Kitasatospora nipponensis</name>
    <dbReference type="NCBI Taxonomy" id="258049"/>
    <lineage>
        <taxon>Bacteria</taxon>
        <taxon>Bacillati</taxon>
        <taxon>Actinomycetota</taxon>
        <taxon>Actinomycetes</taxon>
        <taxon>Kitasatosporales</taxon>
        <taxon>Streptomycetaceae</taxon>
        <taxon>Kitasatospora</taxon>
    </lineage>
</organism>
<dbReference type="PRINTS" id="PR00455">
    <property type="entry name" value="HTHTETR"/>
</dbReference>
<dbReference type="SUPFAM" id="SSF48498">
    <property type="entry name" value="Tetracyclin repressor-like, C-terminal domain"/>
    <property type="match status" value="1"/>
</dbReference>